<evidence type="ECO:0000313" key="3">
    <source>
        <dbReference type="Proteomes" id="UP000268310"/>
    </source>
</evidence>
<dbReference type="EMBL" id="CP027783">
    <property type="protein sequence ID" value="AYW47132.1"/>
    <property type="molecule type" value="Genomic_DNA"/>
</dbReference>
<protein>
    <recommendedName>
        <fullName evidence="5">Phage protein</fullName>
    </recommendedName>
</protein>
<reference evidence="1 3" key="1">
    <citation type="journal article" date="2012" name="Int. J. Syst. Evol. Microbiol.">
        <title>Characterization of Tetragenococcus strains from sugar thick juice reveals a novel species, Tetragenococcus osmophilus sp. nov., and divides Tetragenococcus halophilus into two subspecies, T. halophilus subsp. halophilus subsp. nov. and T. halophilus subsp. flandriensis subsp. nov.</title>
        <authorList>
            <person name="Juste A."/>
            <person name="Van Trappen S."/>
            <person name="Verreth C."/>
            <person name="Cleenwerck I."/>
            <person name="De Vos P."/>
            <person name="Lievens B."/>
            <person name="Willems K.A."/>
        </authorList>
    </citation>
    <scope>NUCLEOTIDE SEQUENCE [LARGE SCALE GENOMIC DNA]</scope>
    <source>
        <strain evidence="1 3">JCM 31126</strain>
    </source>
</reference>
<name>A0AA38CSU0_9ENTE</name>
<dbReference type="AlphaFoldDB" id="A0AA38CSU0"/>
<evidence type="ECO:0008006" key="5">
    <source>
        <dbReference type="Google" id="ProtNLM"/>
    </source>
</evidence>
<organism evidence="2 4">
    <name type="scientific">Tetragenococcus osmophilus</name>
    <dbReference type="NCBI Taxonomy" id="526944"/>
    <lineage>
        <taxon>Bacteria</taxon>
        <taxon>Bacillati</taxon>
        <taxon>Bacillota</taxon>
        <taxon>Bacilli</taxon>
        <taxon>Lactobacillales</taxon>
        <taxon>Enterococcaceae</taxon>
        <taxon>Tetragenococcus</taxon>
    </lineage>
</organism>
<dbReference type="Proteomes" id="UP001157039">
    <property type="component" value="Unassembled WGS sequence"/>
</dbReference>
<dbReference type="EMBL" id="BSUW01000001">
    <property type="protein sequence ID" value="GMA71018.1"/>
    <property type="molecule type" value="Genomic_DNA"/>
</dbReference>
<reference evidence="2 4" key="2">
    <citation type="journal article" date="2014" name="Int. J. Syst. Evol. Microbiol.">
        <title>Complete genome sequence of Corynebacterium casei LMG S-19264T (=DSM 44701T), isolated from a smear-ripened cheese.</title>
        <authorList>
            <consortium name="US DOE Joint Genome Institute (JGI-PGF)"/>
            <person name="Walter F."/>
            <person name="Albersmeier A."/>
            <person name="Kalinowski J."/>
            <person name="Ruckert C."/>
        </authorList>
    </citation>
    <scope>NUCLEOTIDE SEQUENCE [LARGE SCALE GENOMIC DNA]</scope>
    <source>
        <strain evidence="2 4">NBRC 114545</strain>
    </source>
</reference>
<sequence length="82" mass="9556">MDPKDFLKTSKSVIRDYIAENSDNSEEFRIYTVWSAKTLQNNKALLDTTLSDDMYYQSTYDGDKGEIYVEAYKKVKSITHKV</sequence>
<accession>A0AA38CSU0</accession>
<evidence type="ECO:0000313" key="1">
    <source>
        <dbReference type="EMBL" id="AYW47132.1"/>
    </source>
</evidence>
<reference evidence="1" key="3">
    <citation type="submission" date="2018-03" db="EMBL/GenBank/DDBJ databases">
        <authorList>
            <person name="Jeon C.O."/>
        </authorList>
    </citation>
    <scope>NUCLEOTIDE SEQUENCE</scope>
    <source>
        <strain evidence="1">JCM 31126</strain>
    </source>
</reference>
<dbReference type="Proteomes" id="UP000268310">
    <property type="component" value="Chromosome"/>
</dbReference>
<dbReference type="Pfam" id="PF19791">
    <property type="entry name" value="DUF6275"/>
    <property type="match status" value="1"/>
</dbReference>
<reference evidence="2" key="4">
    <citation type="submission" date="2023-02" db="EMBL/GenBank/DDBJ databases">
        <authorList>
            <person name="Sun Q."/>
            <person name="Mori K."/>
        </authorList>
    </citation>
    <scope>NUCLEOTIDE SEQUENCE</scope>
    <source>
        <strain evidence="2">NBRC 114545</strain>
    </source>
</reference>
<evidence type="ECO:0000313" key="2">
    <source>
        <dbReference type="EMBL" id="GMA71018.1"/>
    </source>
</evidence>
<gene>
    <name evidence="1" type="ORF">C7K38_01330</name>
    <name evidence="2" type="ORF">GCM10025885_00670</name>
</gene>
<evidence type="ECO:0000313" key="4">
    <source>
        <dbReference type="Proteomes" id="UP001157039"/>
    </source>
</evidence>
<dbReference type="InterPro" id="IPR046242">
    <property type="entry name" value="DUF6275"/>
</dbReference>
<keyword evidence="3" id="KW-1185">Reference proteome</keyword>
<dbReference type="RefSeq" id="WP_123934084.1">
    <property type="nucleotide sequence ID" value="NZ_BSUW01000001.1"/>
</dbReference>
<proteinExistence type="predicted"/>
<dbReference type="KEGG" id="too:C7K38_01330"/>